<evidence type="ECO:0000313" key="2">
    <source>
        <dbReference type="EMBL" id="CDG41237.1"/>
    </source>
</evidence>
<comment type="caution">
    <text evidence="2">The sequence shown here is derived from an EMBL/GenBank/DDBJ whole genome shotgun (WGS) entry which is preliminary data.</text>
</comment>
<gene>
    <name evidence="2" type="ORF">ASAP_3192</name>
</gene>
<dbReference type="AlphaFoldDB" id="A0A060QMB5"/>
<dbReference type="PANTHER" id="PTHR43581">
    <property type="entry name" value="ATP/GTP PHOSPHATASE"/>
    <property type="match status" value="1"/>
</dbReference>
<dbReference type="Proteomes" id="UP000027583">
    <property type="component" value="Unassembled WGS sequence"/>
</dbReference>
<accession>A0A060QMB5</accession>
<dbReference type="EMBL" id="CBLX010000027">
    <property type="protein sequence ID" value="CDG41237.1"/>
    <property type="molecule type" value="Genomic_DNA"/>
</dbReference>
<proteinExistence type="predicted"/>
<dbReference type="InterPro" id="IPR051396">
    <property type="entry name" value="Bact_Antivir_Def_Nuclease"/>
</dbReference>
<dbReference type="PANTHER" id="PTHR43581:SF2">
    <property type="entry name" value="EXCINUCLEASE ATPASE SUBUNIT"/>
    <property type="match status" value="1"/>
</dbReference>
<protein>
    <submittedName>
        <fullName evidence="2">RecF/RecN/SMC family protein</fullName>
    </submittedName>
</protein>
<sequence length="436" mass="48423">MYVSSLSIRNIRAISDFRFEVKPAECAGWHVILGDNASGKSSLIKSLAIIFAGGPKVSASRQIWEDWLSQGSSTGEIAVVINRNEPFDQYALRGRQPKTFTMRATIERKQMDLTPGTRAEVTILFSSQNSRTAERTIWANGNGWFSSSFGPFRRFSGGDRDWERLFVSPEYRRIAAHLSAFGEDVAFTEALYWLQQLKVTSLESPSSKDGQILEAVKNFVNSSQLLPHNSQIADITTKAITLKDAAGASVNVDQMSDGYRSVLSLTFELLRQMFLSFGEDIMLKALTVNPGTVEVPGVVAIDEIDAHLHPTWQTRIGDWFVDHFPKIQFVITTHSPLVCRAARRGSIWRLPTPGSNGNAVRVQGQELDRLVKGNILEAYGTDYFGKDVDVPEASKVAEQNIARLSMLKVQGRISPEQDEILRSLQAARPTVASKID</sequence>
<dbReference type="eggNOG" id="COG3950">
    <property type="taxonomic scope" value="Bacteria"/>
</dbReference>
<dbReference type="InterPro" id="IPR003959">
    <property type="entry name" value="ATPase_AAA_core"/>
</dbReference>
<dbReference type="GO" id="GO:0005524">
    <property type="term" value="F:ATP binding"/>
    <property type="evidence" value="ECO:0007669"/>
    <property type="project" value="InterPro"/>
</dbReference>
<dbReference type="Pfam" id="PF13304">
    <property type="entry name" value="AAA_21"/>
    <property type="match status" value="1"/>
</dbReference>
<dbReference type="InterPro" id="IPR027417">
    <property type="entry name" value="P-loop_NTPase"/>
</dbReference>
<dbReference type="GO" id="GO:0016887">
    <property type="term" value="F:ATP hydrolysis activity"/>
    <property type="evidence" value="ECO:0007669"/>
    <property type="project" value="InterPro"/>
</dbReference>
<reference evidence="2 3" key="2">
    <citation type="journal article" date="2014" name="PLoS ONE">
        <title>Evolution of mitochondria reconstructed from the energy metabolism of living bacteria.</title>
        <authorList>
            <person name="Degli Esposti M."/>
            <person name="Chouaia B."/>
            <person name="Comandatore F."/>
            <person name="Crotti E."/>
            <person name="Sassera D."/>
            <person name="Lievens P.M."/>
            <person name="Daffonchio D."/>
            <person name="Bandi C."/>
        </authorList>
    </citation>
    <scope>NUCLEOTIDE SEQUENCE [LARGE SCALE GENOMIC DNA]</scope>
    <source>
        <strain evidence="2 3">SF2.1</strain>
    </source>
</reference>
<organism evidence="2 3">
    <name type="scientific">Asaia bogorensis</name>
    <dbReference type="NCBI Taxonomy" id="91915"/>
    <lineage>
        <taxon>Bacteria</taxon>
        <taxon>Pseudomonadati</taxon>
        <taxon>Pseudomonadota</taxon>
        <taxon>Alphaproteobacteria</taxon>
        <taxon>Acetobacterales</taxon>
        <taxon>Acetobacteraceae</taxon>
        <taxon>Asaia</taxon>
    </lineage>
</organism>
<evidence type="ECO:0000259" key="1">
    <source>
        <dbReference type="Pfam" id="PF13304"/>
    </source>
</evidence>
<feature type="domain" description="ATPase AAA-type core" evidence="1">
    <location>
        <begin position="222"/>
        <end position="339"/>
    </location>
</feature>
<dbReference type="SUPFAM" id="SSF52540">
    <property type="entry name" value="P-loop containing nucleoside triphosphate hydrolases"/>
    <property type="match status" value="1"/>
</dbReference>
<dbReference type="Gene3D" id="3.40.50.300">
    <property type="entry name" value="P-loop containing nucleotide triphosphate hydrolases"/>
    <property type="match status" value="1"/>
</dbReference>
<evidence type="ECO:0000313" key="3">
    <source>
        <dbReference type="Proteomes" id="UP000027583"/>
    </source>
</evidence>
<dbReference type="RefSeq" id="WP_023979553.1">
    <property type="nucleotide sequence ID" value="NZ_CBLX010000027.1"/>
</dbReference>
<name>A0A060QMB5_9PROT</name>
<reference evidence="2 3" key="1">
    <citation type="journal article" date="2014" name="Genome Biol. Evol.">
        <title>Acetic acid bacteria genomes reveal functional traits for adaptation to life in insect guts.</title>
        <authorList>
            <person name="Chouaia B."/>
            <person name="Gaiarsa S."/>
            <person name="Crotti E."/>
            <person name="Comandatore F."/>
            <person name="Degli Esposti M."/>
            <person name="Ricci I."/>
            <person name="Alma A."/>
            <person name="Favia G."/>
            <person name="Bandi C."/>
            <person name="Daffonchio D."/>
        </authorList>
    </citation>
    <scope>NUCLEOTIDE SEQUENCE [LARGE SCALE GENOMIC DNA]</scope>
    <source>
        <strain evidence="2 3">SF2.1</strain>
    </source>
</reference>